<comment type="caution">
    <text evidence="2">The sequence shown here is derived from an EMBL/GenBank/DDBJ whole genome shotgun (WGS) entry which is preliminary data.</text>
</comment>
<dbReference type="PANTHER" id="PTHR42964:SF1">
    <property type="entry name" value="POLYKETIDE BIOSYNTHESIS ENOYL-COA HYDRATASE PKSH-RELATED"/>
    <property type="match status" value="1"/>
</dbReference>
<dbReference type="GO" id="GO:0004300">
    <property type="term" value="F:enoyl-CoA hydratase activity"/>
    <property type="evidence" value="ECO:0007669"/>
    <property type="project" value="UniProtKB-EC"/>
</dbReference>
<dbReference type="InterPro" id="IPR029045">
    <property type="entry name" value="ClpP/crotonase-like_dom_sf"/>
</dbReference>
<proteinExistence type="inferred from homology"/>
<dbReference type="InterPro" id="IPR001753">
    <property type="entry name" value="Enoyl-CoA_hydra/iso"/>
</dbReference>
<reference evidence="2" key="1">
    <citation type="submission" date="2020-10" db="EMBL/GenBank/DDBJ databases">
        <title>Microbiome of the Black Sea water column analyzed by genome centric metagenomics.</title>
        <authorList>
            <person name="Cabello-Yeves P.J."/>
            <person name="Callieri C."/>
            <person name="Picazo A."/>
            <person name="Mehrshad M."/>
            <person name="Haro-Moreno J.M."/>
            <person name="Roda-Garcia J."/>
            <person name="Dzembekova N."/>
            <person name="Slabakova V."/>
            <person name="Slabakova N."/>
            <person name="Moncheva S."/>
            <person name="Rodriguez-Valera F."/>
        </authorList>
    </citation>
    <scope>NUCLEOTIDE SEQUENCE</scope>
    <source>
        <strain evidence="2">BS307-5m-G5</strain>
    </source>
</reference>
<dbReference type="Proteomes" id="UP000785783">
    <property type="component" value="Unassembled WGS sequence"/>
</dbReference>
<evidence type="ECO:0000313" key="3">
    <source>
        <dbReference type="Proteomes" id="UP000785783"/>
    </source>
</evidence>
<evidence type="ECO:0000313" key="2">
    <source>
        <dbReference type="EMBL" id="MBL6761396.1"/>
    </source>
</evidence>
<dbReference type="Pfam" id="PF00378">
    <property type="entry name" value="ECH_1"/>
    <property type="match status" value="1"/>
</dbReference>
<dbReference type="SUPFAM" id="SSF52096">
    <property type="entry name" value="ClpP/crotonase"/>
    <property type="match status" value="1"/>
</dbReference>
<name>A0A937L2I6_9PROT</name>
<dbReference type="PANTHER" id="PTHR42964">
    <property type="entry name" value="ENOYL-COA HYDRATASE"/>
    <property type="match status" value="1"/>
</dbReference>
<accession>A0A937L2I6</accession>
<organism evidence="2 3">
    <name type="scientific">PS1 clade bacterium</name>
    <dbReference type="NCBI Taxonomy" id="2175152"/>
    <lineage>
        <taxon>Bacteria</taxon>
        <taxon>Pseudomonadati</taxon>
        <taxon>Pseudomonadota</taxon>
        <taxon>Alphaproteobacteria</taxon>
        <taxon>PS1 clade</taxon>
    </lineage>
</organism>
<evidence type="ECO:0000256" key="1">
    <source>
        <dbReference type="ARBA" id="ARBA00005254"/>
    </source>
</evidence>
<gene>
    <name evidence="2" type="ORF">ISQ19_01725</name>
</gene>
<dbReference type="GO" id="GO:0008300">
    <property type="term" value="P:isoprenoid catabolic process"/>
    <property type="evidence" value="ECO:0007669"/>
    <property type="project" value="TreeGrafter"/>
</dbReference>
<protein>
    <submittedName>
        <fullName evidence="2">Enoyl-CoA hydratase</fullName>
        <ecNumber evidence="2">4.2.1.17</ecNumber>
    </submittedName>
</protein>
<keyword evidence="2" id="KW-0456">Lyase</keyword>
<feature type="non-terminal residue" evidence="2">
    <location>
        <position position="1"/>
    </location>
</feature>
<sequence>RFGIPAGKLGLAYPANATQQLARLVGVSEAKRIIYTAATLDVPEALNTGLITMAAEAADFDTALAQLIAQITANAPMSLQASKFILDNPQADADEVKKRLADCLASADYEEGRRAFMEKRKPNFKGH</sequence>
<dbReference type="EMBL" id="JADHOK010000011">
    <property type="protein sequence ID" value="MBL6761396.1"/>
    <property type="molecule type" value="Genomic_DNA"/>
</dbReference>
<dbReference type="AlphaFoldDB" id="A0A937L2I6"/>
<dbReference type="Gene3D" id="1.10.12.10">
    <property type="entry name" value="Lyase 2-enoyl-coa Hydratase, Chain A, domain 2"/>
    <property type="match status" value="1"/>
</dbReference>
<dbReference type="InterPro" id="IPR014748">
    <property type="entry name" value="Enoyl-CoA_hydra_C"/>
</dbReference>
<dbReference type="InterPro" id="IPR051683">
    <property type="entry name" value="Enoyl-CoA_Hydratase/Isomerase"/>
</dbReference>
<comment type="similarity">
    <text evidence="1">Belongs to the enoyl-CoA hydratase/isomerase family.</text>
</comment>
<dbReference type="EC" id="4.2.1.17" evidence="2"/>
<dbReference type="Gene3D" id="3.90.226.10">
    <property type="entry name" value="2-enoyl-CoA Hydratase, Chain A, domain 1"/>
    <property type="match status" value="1"/>
</dbReference>